<keyword evidence="4" id="KW-1185">Reference proteome</keyword>
<dbReference type="SMART" id="SM00225">
    <property type="entry name" value="BTB"/>
    <property type="match status" value="1"/>
</dbReference>
<dbReference type="GeneID" id="80557928"/>
<reference evidence="3 4" key="1">
    <citation type="submission" date="2021-02" db="EMBL/GenBank/DDBJ databases">
        <title>Cotonvirus japonicus, which uses Golgi apparatus of host cells for its virion factory, phylogenetically links tailed tupanvirus and icosahedral mimivirus.</title>
        <authorList>
            <person name="Takahashi H."/>
            <person name="Fukaya S."/>
            <person name="Song C."/>
            <person name="Murata K."/>
            <person name="Takemura M."/>
        </authorList>
    </citation>
    <scope>NUCLEOTIDE SEQUENCE [LARGE SCALE GENOMIC DNA]</scope>
</reference>
<dbReference type="SUPFAM" id="SSF54695">
    <property type="entry name" value="POZ domain"/>
    <property type="match status" value="1"/>
</dbReference>
<dbReference type="Proteomes" id="UP001321479">
    <property type="component" value="Segment"/>
</dbReference>
<dbReference type="PROSITE" id="PS50097">
    <property type="entry name" value="BTB"/>
    <property type="match status" value="1"/>
</dbReference>
<name>A0ABM7NRD1_9VIRU</name>
<comment type="similarity">
    <text evidence="1">Belongs to the mimivirus BTB/WD family.</text>
</comment>
<organism evidence="3 4">
    <name type="scientific">Cotonvirus japonicus</name>
    <dbReference type="NCBI Taxonomy" id="2811091"/>
    <lineage>
        <taxon>Viruses</taxon>
        <taxon>Varidnaviria</taxon>
        <taxon>Bamfordvirae</taxon>
        <taxon>Nucleocytoviricota</taxon>
        <taxon>Megaviricetes</taxon>
        <taxon>Imitervirales</taxon>
        <taxon>Mimiviridae</taxon>
        <taxon>Megamimivirinae</taxon>
        <taxon>Cotonvirus</taxon>
        <taxon>Cotonvirus japonicum</taxon>
    </lineage>
</organism>
<evidence type="ECO:0000313" key="3">
    <source>
        <dbReference type="EMBL" id="BCS82723.1"/>
    </source>
</evidence>
<dbReference type="InterPro" id="IPR003131">
    <property type="entry name" value="T1-type_BTB"/>
</dbReference>
<proteinExistence type="inferred from homology"/>
<dbReference type="Gene3D" id="3.30.710.10">
    <property type="entry name" value="Potassium Channel Kv1.1, Chain A"/>
    <property type="match status" value="1"/>
</dbReference>
<evidence type="ECO:0000259" key="2">
    <source>
        <dbReference type="PROSITE" id="PS50097"/>
    </source>
</evidence>
<dbReference type="EMBL" id="AP024483">
    <property type="protein sequence ID" value="BCS82723.1"/>
    <property type="molecule type" value="Genomic_DNA"/>
</dbReference>
<dbReference type="InterPro" id="IPR000210">
    <property type="entry name" value="BTB/POZ_dom"/>
</dbReference>
<dbReference type="RefSeq" id="YP_010841331.1">
    <property type="nucleotide sequence ID" value="NC_079139.1"/>
</dbReference>
<sequence length="467" mass="55728">MEISDNRSVIISTNNGELQTTYGNIKANKVLVNLLDTNNMTIRVNIDQKNMEKIINYYRGYLHQKDLTKIISDTKKLGIKFDLKGHVNINVGGKIFYVHRIFLCNHLKFFESFFKYNQNVTNDYSEKLIDRCYIIFENVLEFIKGKNCVLKPKLKQELDFYGYDWNFTFIKANYFSCYALNKIIYINNDNNYDKFWLRLGSDYEFLNNVLKDKYQIYSMKHYNDTNNLIVINFKSSVNKCDINEIKLYHRDRSYIDYNMTVVNKNSEWIFIDSDSKKEKIYKFSDYGYYFYNKNTNNLIIKLHETYGDYGNTEIYIPNNINVHNITNLKKCTYIEDHHMHICKLGSTKLSDMSKKKYYIGSQDFIKIDLLKLSIFWSTSDDLKIIDRLFFETESKISFVEIKNQDDVVCRTRVKSTSKQNFYKLSVSSNDKFKIKYLLSHDKHSEIIVYFYKLVSNKLSVHYNMQII</sequence>
<protein>
    <submittedName>
        <fullName evidence="3">BTB/POZ domain protein</fullName>
    </submittedName>
</protein>
<accession>A0ABM7NRD1</accession>
<dbReference type="Pfam" id="PF02214">
    <property type="entry name" value="BTB_2"/>
    <property type="match status" value="1"/>
</dbReference>
<dbReference type="CDD" id="cd18186">
    <property type="entry name" value="BTB_POZ_ZBTB_KLHL-like"/>
    <property type="match status" value="1"/>
</dbReference>
<feature type="domain" description="BTB" evidence="2">
    <location>
        <begin position="85"/>
        <end position="152"/>
    </location>
</feature>
<evidence type="ECO:0000256" key="1">
    <source>
        <dbReference type="ARBA" id="ARBA00006497"/>
    </source>
</evidence>
<dbReference type="InterPro" id="IPR011333">
    <property type="entry name" value="SKP1/BTB/POZ_sf"/>
</dbReference>
<evidence type="ECO:0000313" key="4">
    <source>
        <dbReference type="Proteomes" id="UP001321479"/>
    </source>
</evidence>